<dbReference type="Pfam" id="PF06092">
    <property type="entry name" value="DUF943"/>
    <property type="match status" value="1"/>
</dbReference>
<protein>
    <submittedName>
        <fullName evidence="1">DUF943 family protein</fullName>
    </submittedName>
</protein>
<name>A0ABX7USM9_9GAMM</name>
<keyword evidence="2" id="KW-1185">Reference proteome</keyword>
<reference evidence="1 2" key="1">
    <citation type="submission" date="2020-03" db="EMBL/GenBank/DDBJ databases">
        <authorList>
            <person name="Bakhshi Ganjeh M."/>
        </authorList>
    </citation>
    <scope>NUCLEOTIDE SEQUENCE [LARGE SCALE GENOMIC DNA]</scope>
    <source>
        <strain evidence="2">Iran 50</strain>
    </source>
</reference>
<evidence type="ECO:0000313" key="2">
    <source>
        <dbReference type="Proteomes" id="UP000671960"/>
    </source>
</evidence>
<evidence type="ECO:0000313" key="1">
    <source>
        <dbReference type="EMBL" id="QTF08385.1"/>
    </source>
</evidence>
<dbReference type="PROSITE" id="PS51257">
    <property type="entry name" value="PROKAR_LIPOPROTEIN"/>
    <property type="match status" value="1"/>
</dbReference>
<sequence>MRLLIALILVALFSVACYLFLNNRAINIIAVHYDGNTAQVLVDRLPFTDAARINWWQHNQGEIRKKYNIPNGEEGPFFITIYDFGDGYKEEGKEDRRCFSDVKPPRNCIDKNILMMIRRTRDGNIQYSF</sequence>
<dbReference type="Proteomes" id="UP000671960">
    <property type="component" value="Chromosome"/>
</dbReference>
<proteinExistence type="predicted"/>
<dbReference type="RefSeq" id="WP_208231011.1">
    <property type="nucleotide sequence ID" value="NZ_CP050854.1"/>
</dbReference>
<gene>
    <name evidence="1" type="ORF">HC231_11050</name>
</gene>
<organism evidence="1 2">
    <name type="scientific">Brenneria izadpanahii</name>
    <dbReference type="NCBI Taxonomy" id="2722756"/>
    <lineage>
        <taxon>Bacteria</taxon>
        <taxon>Pseudomonadati</taxon>
        <taxon>Pseudomonadota</taxon>
        <taxon>Gammaproteobacteria</taxon>
        <taxon>Enterobacterales</taxon>
        <taxon>Pectobacteriaceae</taxon>
        <taxon>Brenneria</taxon>
    </lineage>
</organism>
<dbReference type="EMBL" id="CP050854">
    <property type="protein sequence ID" value="QTF08385.1"/>
    <property type="molecule type" value="Genomic_DNA"/>
</dbReference>
<dbReference type="InterPro" id="IPR010351">
    <property type="entry name" value="DUF943"/>
</dbReference>
<accession>A0ABX7USM9</accession>